<proteinExistence type="predicted"/>
<dbReference type="Proteomes" id="UP001331936">
    <property type="component" value="Unassembled WGS sequence"/>
</dbReference>
<sequence length="280" mass="30074">MLALITTVASQAALITALLYYFGWVRTRATFDYFGVDVSLLGFSTTDYVLRSLNSALRPLLVAGLVVVAALAARRPLLGLVDGLARNRTRRLRIIAVLTIVAVSLSMVVLNGLSDLDTARYTRGYPLPSAVLGVAASVAVARHLCVPGTDARPAGGGQEAHARIWALTLATLALAGAVWGIALYAHQLGEQRAVQLAGQLRRDAQVLLYSVDRLAIDGPGVVVDTLTQDGSRYAYRYSGLRLLIRSDGRYLFVPAGWRKGVDSVFVIDAEQSVRIDVIAQ</sequence>
<feature type="transmembrane region" description="Helical" evidence="1">
    <location>
        <begin position="56"/>
        <end position="73"/>
    </location>
</feature>
<name>A0ABU7JU28_9NOCA</name>
<evidence type="ECO:0000313" key="2">
    <source>
        <dbReference type="EMBL" id="MEE2033527.1"/>
    </source>
</evidence>
<keyword evidence="1" id="KW-1133">Transmembrane helix</keyword>
<protein>
    <submittedName>
        <fullName evidence="2">Uncharacterized protein</fullName>
    </submittedName>
</protein>
<evidence type="ECO:0000256" key="1">
    <source>
        <dbReference type="SAM" id="Phobius"/>
    </source>
</evidence>
<dbReference type="RefSeq" id="WP_330152931.1">
    <property type="nucleotide sequence ID" value="NZ_JAUZMZ010000087.1"/>
</dbReference>
<comment type="caution">
    <text evidence="2">The sequence shown here is derived from an EMBL/GenBank/DDBJ whole genome shotgun (WGS) entry which is preliminary data.</text>
</comment>
<gene>
    <name evidence="2" type="ORF">Q8814_15610</name>
</gene>
<reference evidence="2 3" key="1">
    <citation type="submission" date="2023-08" db="EMBL/GenBank/DDBJ databases">
        <authorList>
            <person name="Girao M."/>
            <person name="Carvalho M.F."/>
        </authorList>
    </citation>
    <scope>NUCLEOTIDE SEQUENCE [LARGE SCALE GENOMIC DNA]</scope>
    <source>
        <strain evidence="2 3">CC-R104</strain>
    </source>
</reference>
<organism evidence="2 3">
    <name type="scientific">Rhodococcus chondri</name>
    <dbReference type="NCBI Taxonomy" id="3065941"/>
    <lineage>
        <taxon>Bacteria</taxon>
        <taxon>Bacillati</taxon>
        <taxon>Actinomycetota</taxon>
        <taxon>Actinomycetes</taxon>
        <taxon>Mycobacteriales</taxon>
        <taxon>Nocardiaceae</taxon>
        <taxon>Rhodococcus</taxon>
    </lineage>
</organism>
<keyword evidence="1" id="KW-0472">Membrane</keyword>
<keyword evidence="1" id="KW-0812">Transmembrane</keyword>
<feature type="transmembrane region" description="Helical" evidence="1">
    <location>
        <begin position="164"/>
        <end position="185"/>
    </location>
</feature>
<dbReference type="EMBL" id="JAUZMZ010000087">
    <property type="protein sequence ID" value="MEE2033527.1"/>
    <property type="molecule type" value="Genomic_DNA"/>
</dbReference>
<evidence type="ECO:0000313" key="3">
    <source>
        <dbReference type="Proteomes" id="UP001331936"/>
    </source>
</evidence>
<keyword evidence="3" id="KW-1185">Reference proteome</keyword>
<feature type="transmembrane region" description="Helical" evidence="1">
    <location>
        <begin position="94"/>
        <end position="113"/>
    </location>
</feature>
<accession>A0ABU7JU28</accession>